<keyword evidence="2" id="KW-0489">Methyltransferase</keyword>
<dbReference type="PANTHER" id="PTHR43591:SF24">
    <property type="entry name" value="2-METHOXY-6-POLYPRENYL-1,4-BENZOQUINOL METHYLASE, MITOCHONDRIAL"/>
    <property type="match status" value="1"/>
</dbReference>
<keyword evidence="3" id="KW-1185">Reference proteome</keyword>
<dbReference type="GO" id="GO:0032259">
    <property type="term" value="P:methylation"/>
    <property type="evidence" value="ECO:0007669"/>
    <property type="project" value="UniProtKB-KW"/>
</dbReference>
<evidence type="ECO:0000313" key="2">
    <source>
        <dbReference type="EMBL" id="SDP41907.1"/>
    </source>
</evidence>
<dbReference type="CDD" id="cd02440">
    <property type="entry name" value="AdoMet_MTases"/>
    <property type="match status" value="1"/>
</dbReference>
<dbReference type="InterPro" id="IPR029063">
    <property type="entry name" value="SAM-dependent_MTases_sf"/>
</dbReference>
<dbReference type="InterPro" id="IPR041698">
    <property type="entry name" value="Methyltransf_25"/>
</dbReference>
<dbReference type="SUPFAM" id="SSF53335">
    <property type="entry name" value="S-adenosyl-L-methionine-dependent methyltransferases"/>
    <property type="match status" value="1"/>
</dbReference>
<evidence type="ECO:0000313" key="3">
    <source>
        <dbReference type="Proteomes" id="UP000199691"/>
    </source>
</evidence>
<feature type="domain" description="Methyltransferase" evidence="1">
    <location>
        <begin position="53"/>
        <end position="145"/>
    </location>
</feature>
<sequence>MNSEDSVRCAGRTELRGAFDAAAADFTALGRHLWEPIGAVAVSMACLQPGERVLDACCGTGASAIPAARLVGRRGLVDAVDLSEPMIGELWWLSKDLPQLRAHRADVTSWTAGGYDVVQSALGISCFPDMAAGTEHLISLARPGGRAVLTIWRDGAMLAAGRHLRRAITEATGVPPPQSREPRPVERINQVDSYVAWLRERGLVDVEVAVNRLALTMTPEVAWLVIAGSGFRGALAKVPAHALDAVREFYLASLRDEGMAELDATTLIGSGRRC</sequence>
<organism evidence="2 3">
    <name type="scientific">Lentzea jiangxiensis</name>
    <dbReference type="NCBI Taxonomy" id="641025"/>
    <lineage>
        <taxon>Bacteria</taxon>
        <taxon>Bacillati</taxon>
        <taxon>Actinomycetota</taxon>
        <taxon>Actinomycetes</taxon>
        <taxon>Pseudonocardiales</taxon>
        <taxon>Pseudonocardiaceae</taxon>
        <taxon>Lentzea</taxon>
    </lineage>
</organism>
<gene>
    <name evidence="2" type="ORF">SAMN05421507_108107</name>
</gene>
<evidence type="ECO:0000259" key="1">
    <source>
        <dbReference type="Pfam" id="PF13649"/>
    </source>
</evidence>
<keyword evidence="2" id="KW-0808">Transferase</keyword>
<dbReference type="EMBL" id="FNIX01000008">
    <property type="protein sequence ID" value="SDP41907.1"/>
    <property type="molecule type" value="Genomic_DNA"/>
</dbReference>
<dbReference type="Pfam" id="PF13649">
    <property type="entry name" value="Methyltransf_25"/>
    <property type="match status" value="1"/>
</dbReference>
<dbReference type="Proteomes" id="UP000199691">
    <property type="component" value="Unassembled WGS sequence"/>
</dbReference>
<dbReference type="GO" id="GO:0008168">
    <property type="term" value="F:methyltransferase activity"/>
    <property type="evidence" value="ECO:0007669"/>
    <property type="project" value="UniProtKB-KW"/>
</dbReference>
<proteinExistence type="predicted"/>
<dbReference type="Gene3D" id="3.40.50.150">
    <property type="entry name" value="Vaccinia Virus protein VP39"/>
    <property type="match status" value="1"/>
</dbReference>
<reference evidence="3" key="1">
    <citation type="submission" date="2016-10" db="EMBL/GenBank/DDBJ databases">
        <authorList>
            <person name="Varghese N."/>
            <person name="Submissions S."/>
        </authorList>
    </citation>
    <scope>NUCLEOTIDE SEQUENCE [LARGE SCALE GENOMIC DNA]</scope>
    <source>
        <strain evidence="3">CGMCC 4.6609</strain>
    </source>
</reference>
<dbReference type="AlphaFoldDB" id="A0A1H0SJL1"/>
<protein>
    <submittedName>
        <fullName evidence="2">Methyltransferase domain-containing protein</fullName>
    </submittedName>
</protein>
<dbReference type="STRING" id="641025.SAMN05421507_108107"/>
<dbReference type="PANTHER" id="PTHR43591">
    <property type="entry name" value="METHYLTRANSFERASE"/>
    <property type="match status" value="1"/>
</dbReference>
<name>A0A1H0SJL1_9PSEU</name>
<accession>A0A1H0SJL1</accession>